<dbReference type="InterPro" id="IPR039425">
    <property type="entry name" value="RNA_pol_sigma-70-like"/>
</dbReference>
<feature type="domain" description="RNA polymerase sigma-70 region 2" evidence="6">
    <location>
        <begin position="30"/>
        <end position="97"/>
    </location>
</feature>
<dbReference type="GO" id="GO:0003677">
    <property type="term" value="F:DNA binding"/>
    <property type="evidence" value="ECO:0007669"/>
    <property type="project" value="InterPro"/>
</dbReference>
<evidence type="ECO:0000313" key="8">
    <source>
        <dbReference type="EMBL" id="KAA5539447.1"/>
    </source>
</evidence>
<evidence type="ECO:0000256" key="4">
    <source>
        <dbReference type="ARBA" id="ARBA00023163"/>
    </source>
</evidence>
<dbReference type="CDD" id="cd06171">
    <property type="entry name" value="Sigma70_r4"/>
    <property type="match status" value="1"/>
</dbReference>
<organism evidence="8 9">
    <name type="scientific">Roseiconus nitratireducens</name>
    <dbReference type="NCBI Taxonomy" id="2605748"/>
    <lineage>
        <taxon>Bacteria</taxon>
        <taxon>Pseudomonadati</taxon>
        <taxon>Planctomycetota</taxon>
        <taxon>Planctomycetia</taxon>
        <taxon>Pirellulales</taxon>
        <taxon>Pirellulaceae</taxon>
        <taxon>Roseiconus</taxon>
    </lineage>
</organism>
<dbReference type="EMBL" id="VWOX01000019">
    <property type="protein sequence ID" value="KAA5539447.1"/>
    <property type="molecule type" value="Genomic_DNA"/>
</dbReference>
<feature type="transmembrane region" description="Helical" evidence="5">
    <location>
        <begin position="411"/>
        <end position="436"/>
    </location>
</feature>
<evidence type="ECO:0000256" key="3">
    <source>
        <dbReference type="ARBA" id="ARBA00023082"/>
    </source>
</evidence>
<evidence type="ECO:0000313" key="9">
    <source>
        <dbReference type="Proteomes" id="UP000324479"/>
    </source>
</evidence>
<keyword evidence="5" id="KW-1133">Transmembrane helix</keyword>
<proteinExistence type="inferred from homology"/>
<dbReference type="Pfam" id="PF08281">
    <property type="entry name" value="Sigma70_r4_2"/>
    <property type="match status" value="1"/>
</dbReference>
<dbReference type="InterPro" id="IPR014284">
    <property type="entry name" value="RNA_pol_sigma-70_dom"/>
</dbReference>
<evidence type="ECO:0000256" key="2">
    <source>
        <dbReference type="ARBA" id="ARBA00023015"/>
    </source>
</evidence>
<evidence type="ECO:0000256" key="1">
    <source>
        <dbReference type="ARBA" id="ARBA00010641"/>
    </source>
</evidence>
<evidence type="ECO:0000259" key="6">
    <source>
        <dbReference type="Pfam" id="PF04542"/>
    </source>
</evidence>
<dbReference type="RefSeq" id="WP_150079222.1">
    <property type="nucleotide sequence ID" value="NZ_VWOX01000019.1"/>
</dbReference>
<sequence length="564" mass="59503">MTSQPAANDSFCTDDVIAAASGDRSAFARLIDRHAGMVTGVAYAVLGDFSSSEDAGQEAFLEAWKKLPSLREPGKFVPWICAIARHRALDLARRSKRHPMNAGTFDPEPSSDQIREESYSEEERELVWEALEKLPEAYRETLVLYHRGEQSVTQVAETLGESPATIRKRLSRGRKLLRTEVERVISKTLHGTVPKAVFAGAILGSLPGNLQAASVLAGTSTGAKGIAGKTGLAALGAGMTGGVVGMLGGIAGAGIGTYASYKTTPFKSQRRVLVGSFVALVLMSIVFLFLVRHIAARQAGAQALSPESYRNLLLTLILGFQATLFLVLGGAMWHVKRLGHREREKGTEPEADFAASMSRQDLSGWAYRSDRSFLGLPWVEIRFGRRDDQFGLMERETAVGWIAIGDHARGILFAGGGTAVGLVACGGVCLGGLAVGGICVGLFAFGGLCLGAVALGGLAIGGIAVGGITVGLSAVGGIAFGGYVCGGLAHAWIQEFLIPTPAGPAPTDPSTLPWHSRVAWQFALGLQSRYASSIILLVILICMGIAFKLKHSLAELKGRQSSDG</sequence>
<feature type="transmembrane region" description="Helical" evidence="5">
    <location>
        <begin position="530"/>
        <end position="549"/>
    </location>
</feature>
<keyword evidence="9" id="KW-1185">Reference proteome</keyword>
<dbReference type="Pfam" id="PF04542">
    <property type="entry name" value="Sigma70_r2"/>
    <property type="match status" value="1"/>
</dbReference>
<evidence type="ECO:0000259" key="7">
    <source>
        <dbReference type="Pfam" id="PF08281"/>
    </source>
</evidence>
<dbReference type="SUPFAM" id="SSF88946">
    <property type="entry name" value="Sigma2 domain of RNA polymerase sigma factors"/>
    <property type="match status" value="1"/>
</dbReference>
<evidence type="ECO:0000256" key="5">
    <source>
        <dbReference type="SAM" id="Phobius"/>
    </source>
</evidence>
<accession>A0A5M6CW41</accession>
<comment type="similarity">
    <text evidence="1">Belongs to the sigma-70 factor family. ECF subfamily.</text>
</comment>
<keyword evidence="2" id="KW-0805">Transcription regulation</keyword>
<comment type="caution">
    <text evidence="8">The sequence shown here is derived from an EMBL/GenBank/DDBJ whole genome shotgun (WGS) entry which is preliminary data.</text>
</comment>
<feature type="transmembrane region" description="Helical" evidence="5">
    <location>
        <begin position="232"/>
        <end position="260"/>
    </location>
</feature>
<dbReference type="InterPro" id="IPR036388">
    <property type="entry name" value="WH-like_DNA-bd_sf"/>
</dbReference>
<feature type="transmembrane region" description="Helical" evidence="5">
    <location>
        <begin position="472"/>
        <end position="493"/>
    </location>
</feature>
<keyword evidence="5" id="KW-0812">Transmembrane</keyword>
<keyword evidence="5" id="KW-0472">Membrane</keyword>
<dbReference type="InterPro" id="IPR013249">
    <property type="entry name" value="RNA_pol_sigma70_r4_t2"/>
</dbReference>
<dbReference type="GO" id="GO:0016987">
    <property type="term" value="F:sigma factor activity"/>
    <property type="evidence" value="ECO:0007669"/>
    <property type="project" value="UniProtKB-KW"/>
</dbReference>
<dbReference type="InterPro" id="IPR013324">
    <property type="entry name" value="RNA_pol_sigma_r3/r4-like"/>
</dbReference>
<feature type="transmembrane region" description="Helical" evidence="5">
    <location>
        <begin position="312"/>
        <end position="335"/>
    </location>
</feature>
<protein>
    <submittedName>
        <fullName evidence="8">Sigma-70 family RNA polymerase sigma factor</fullName>
    </submittedName>
</protein>
<dbReference type="GO" id="GO:0006352">
    <property type="term" value="P:DNA-templated transcription initiation"/>
    <property type="evidence" value="ECO:0007669"/>
    <property type="project" value="InterPro"/>
</dbReference>
<gene>
    <name evidence="8" type="ORF">FYK55_24245</name>
</gene>
<dbReference type="Proteomes" id="UP000324479">
    <property type="component" value="Unassembled WGS sequence"/>
</dbReference>
<dbReference type="PANTHER" id="PTHR43133:SF51">
    <property type="entry name" value="RNA POLYMERASE SIGMA FACTOR"/>
    <property type="match status" value="1"/>
</dbReference>
<reference evidence="8 9" key="1">
    <citation type="submission" date="2019-08" db="EMBL/GenBank/DDBJ databases">
        <authorList>
            <person name="Dhanesh K."/>
            <person name="Kumar G."/>
            <person name="Sasikala C."/>
            <person name="Venkata Ramana C."/>
        </authorList>
    </citation>
    <scope>NUCLEOTIDE SEQUENCE [LARGE SCALE GENOMIC DNA]</scope>
    <source>
        <strain evidence="8 9">JC645</strain>
    </source>
</reference>
<dbReference type="NCBIfam" id="TIGR02937">
    <property type="entry name" value="sigma70-ECF"/>
    <property type="match status" value="1"/>
</dbReference>
<dbReference type="Gene3D" id="1.10.1740.10">
    <property type="match status" value="1"/>
</dbReference>
<dbReference type="InterPro" id="IPR007627">
    <property type="entry name" value="RNA_pol_sigma70_r2"/>
</dbReference>
<feature type="transmembrane region" description="Helical" evidence="5">
    <location>
        <begin position="272"/>
        <end position="292"/>
    </location>
</feature>
<dbReference type="AlphaFoldDB" id="A0A5M6CW41"/>
<keyword evidence="3" id="KW-0731">Sigma factor</keyword>
<feature type="transmembrane region" description="Helical" evidence="5">
    <location>
        <begin position="442"/>
        <end position="465"/>
    </location>
</feature>
<dbReference type="InterPro" id="IPR013325">
    <property type="entry name" value="RNA_pol_sigma_r2"/>
</dbReference>
<name>A0A5M6CW41_9BACT</name>
<feature type="domain" description="RNA polymerase sigma factor 70 region 4 type 2" evidence="7">
    <location>
        <begin position="125"/>
        <end position="177"/>
    </location>
</feature>
<dbReference type="Gene3D" id="1.10.10.10">
    <property type="entry name" value="Winged helix-like DNA-binding domain superfamily/Winged helix DNA-binding domain"/>
    <property type="match status" value="1"/>
</dbReference>
<keyword evidence="4" id="KW-0804">Transcription</keyword>
<dbReference type="PANTHER" id="PTHR43133">
    <property type="entry name" value="RNA POLYMERASE ECF-TYPE SIGMA FACTO"/>
    <property type="match status" value="1"/>
</dbReference>
<dbReference type="SUPFAM" id="SSF88659">
    <property type="entry name" value="Sigma3 and sigma4 domains of RNA polymerase sigma factors"/>
    <property type="match status" value="1"/>
</dbReference>